<feature type="chain" id="PRO_5036734214" evidence="2">
    <location>
        <begin position="20"/>
        <end position="384"/>
    </location>
</feature>
<keyword evidence="1" id="KW-0812">Transmembrane</keyword>
<dbReference type="EMBL" id="DYUD01000014">
    <property type="protein sequence ID" value="HJG88655.1"/>
    <property type="molecule type" value="Genomic_DNA"/>
</dbReference>
<protein>
    <submittedName>
        <fullName evidence="3">Uncharacterized protein</fullName>
    </submittedName>
</protein>
<dbReference type="RefSeq" id="WP_273305707.1">
    <property type="nucleotide sequence ID" value="NZ_DYUD01000014.1"/>
</dbReference>
<reference evidence="3" key="2">
    <citation type="submission" date="2021-09" db="EMBL/GenBank/DDBJ databases">
        <authorList>
            <person name="Gilroy R."/>
        </authorList>
    </citation>
    <scope>NUCLEOTIDE SEQUENCE</scope>
    <source>
        <strain evidence="3">CHK121-7720</strain>
    </source>
</reference>
<feature type="signal peptide" evidence="2">
    <location>
        <begin position="1"/>
        <end position="19"/>
    </location>
</feature>
<organism evidence="3 4">
    <name type="scientific">Barnesiella viscericola</name>
    <dbReference type="NCBI Taxonomy" id="397865"/>
    <lineage>
        <taxon>Bacteria</taxon>
        <taxon>Pseudomonadati</taxon>
        <taxon>Bacteroidota</taxon>
        <taxon>Bacteroidia</taxon>
        <taxon>Bacteroidales</taxon>
        <taxon>Barnesiellaceae</taxon>
        <taxon>Barnesiella</taxon>
    </lineage>
</organism>
<keyword evidence="1" id="KW-1133">Transmembrane helix</keyword>
<reference evidence="3" key="1">
    <citation type="journal article" date="2021" name="PeerJ">
        <title>Extensive microbial diversity within the chicken gut microbiome revealed by metagenomics and culture.</title>
        <authorList>
            <person name="Gilroy R."/>
            <person name="Ravi A."/>
            <person name="Getino M."/>
            <person name="Pursley I."/>
            <person name="Horton D.L."/>
            <person name="Alikhan N.F."/>
            <person name="Baker D."/>
            <person name="Gharbi K."/>
            <person name="Hall N."/>
            <person name="Watson M."/>
            <person name="Adriaenssens E.M."/>
            <person name="Foster-Nyarko E."/>
            <person name="Jarju S."/>
            <person name="Secka A."/>
            <person name="Antonio M."/>
            <person name="Oren A."/>
            <person name="Chaudhuri R.R."/>
            <person name="La Ragione R."/>
            <person name="Hildebrand F."/>
            <person name="Pallen M.J."/>
        </authorList>
    </citation>
    <scope>NUCLEOTIDE SEQUENCE</scope>
    <source>
        <strain evidence="3">CHK121-7720</strain>
    </source>
</reference>
<keyword evidence="2" id="KW-0732">Signal</keyword>
<evidence type="ECO:0000256" key="2">
    <source>
        <dbReference type="SAM" id="SignalP"/>
    </source>
</evidence>
<evidence type="ECO:0000256" key="1">
    <source>
        <dbReference type="SAM" id="Phobius"/>
    </source>
</evidence>
<dbReference type="Proteomes" id="UP000757103">
    <property type="component" value="Unassembled WGS sequence"/>
</dbReference>
<name>A0A921SU70_9BACT</name>
<feature type="transmembrane region" description="Helical" evidence="1">
    <location>
        <begin position="175"/>
        <end position="197"/>
    </location>
</feature>
<accession>A0A921SU70</accession>
<evidence type="ECO:0000313" key="3">
    <source>
        <dbReference type="EMBL" id="HJG88655.1"/>
    </source>
</evidence>
<dbReference type="AlphaFoldDB" id="A0A921SU70"/>
<sequence>MKRCMVVVCLVALAVFARAEESDSSIIANFVSGFSELYQKAYSSRILPTDSVEASVMCELSVRADSLRVGSAVVLVLECDRRPDVEPPILVANGQSIRLRSNSSSTVYSNGEKSSCYRYFYPLRLETDGHYEFWCKDLSFGGIAYDQGMVILDIPPSGYTVNSCFEPPSSPTSRVWIVLGVVAFCVVAEWLLFRLCFHKEGDEPLADFVLRTRHLPLTTSWGMTHYALPSLMAFVAFCMLLFNLFSLIYGWGVLLPIWALCIPLLLALLLFRVQRNRLDFEEVPTDLSVEEIGTLFIELAEEHEWTIDHLGHDCIVAHTNPSMWSPTWGEQIFVVYDSGRVWLNSVNNLDRRSSIVSFGYTRRNVRWVVEAILGREQQIGRKSV</sequence>
<keyword evidence="1" id="KW-0472">Membrane</keyword>
<gene>
    <name evidence="3" type="ORF">K8U91_04150</name>
</gene>
<comment type="caution">
    <text evidence="3">The sequence shown here is derived from an EMBL/GenBank/DDBJ whole genome shotgun (WGS) entry which is preliminary data.</text>
</comment>
<feature type="transmembrane region" description="Helical" evidence="1">
    <location>
        <begin position="218"/>
        <end position="242"/>
    </location>
</feature>
<feature type="transmembrane region" description="Helical" evidence="1">
    <location>
        <begin position="248"/>
        <end position="271"/>
    </location>
</feature>
<proteinExistence type="predicted"/>
<evidence type="ECO:0000313" key="4">
    <source>
        <dbReference type="Proteomes" id="UP000757103"/>
    </source>
</evidence>